<feature type="region of interest" description="Disordered" evidence="1">
    <location>
        <begin position="16"/>
        <end position="208"/>
    </location>
</feature>
<sequence length="636" mass="70580">MLAGVSEVQVIATSMSMPGHAQPCGEEFRDVSSIPALPLTNGTNRRNRPAPIDTSLPTLTSPPSEQGQNEENTVSSTQKRRRRRSSEKFAQEWDEWGNKAEEEFSKRKQEDTANAEKRSMRRMSPRFSGIKWPRKASDSNAPPPPPDNTPTVDLSQNPLFAEIQRATSPTTRRRPSWGSLRSCHSFRVPELDPIESSESEPSSPISISPTMTFSYKHVHVSKCSARMPKTPESTPCAPLLEVAAKEAEKQLREAARAVFPNLDEHEHMDHFIDADVSSPPSRTEASESVEVIAVLDAEPSPCDVPDKQQEAKMECVPEPDNTETEEQPRSRMRRNHEKKDRFEDAQALLNAPGVQDLLCDVQKDDKLDPMRRCARPPMLGADLRFRRCPSPEPARFDCTQGTDAVRIANDYLSEQSVQAAKGESLWCGRVSRNVTLDRPSLYSNLNSAAPSRSASPGGLWAGSCSRSGRTPPRGPTGLLTPRLETNTPPSPAPTPLRNVMPPTPPASQPDFACIDEKLATEAALEEDFGDSFVTQVYNYLSLGYPSIARMFDNELSKISKIPVSELRQDDDLPTTRGYIRLGQDACPQDADIKEETCMRWRALRIYVKTWARQHPSMASEAPPGSLTAARRGSWAQ</sequence>
<evidence type="ECO:0000256" key="1">
    <source>
        <dbReference type="SAM" id="MobiDB-lite"/>
    </source>
</evidence>
<organism evidence="2 3">
    <name type="scientific">Sporormia fimetaria CBS 119925</name>
    <dbReference type="NCBI Taxonomy" id="1340428"/>
    <lineage>
        <taxon>Eukaryota</taxon>
        <taxon>Fungi</taxon>
        <taxon>Dikarya</taxon>
        <taxon>Ascomycota</taxon>
        <taxon>Pezizomycotina</taxon>
        <taxon>Dothideomycetes</taxon>
        <taxon>Pleosporomycetidae</taxon>
        <taxon>Pleosporales</taxon>
        <taxon>Sporormiaceae</taxon>
        <taxon>Sporormia</taxon>
    </lineage>
</organism>
<feature type="compositionally biased region" description="Low complexity" evidence="1">
    <location>
        <begin position="447"/>
        <end position="458"/>
    </location>
</feature>
<dbReference type="EMBL" id="MU006606">
    <property type="protein sequence ID" value="KAF2742624.1"/>
    <property type="molecule type" value="Genomic_DNA"/>
</dbReference>
<gene>
    <name evidence="2" type="ORF">M011DRAFT_263311</name>
</gene>
<feature type="compositionally biased region" description="Basic and acidic residues" evidence="1">
    <location>
        <begin position="86"/>
        <end position="118"/>
    </location>
</feature>
<dbReference type="AlphaFoldDB" id="A0A6A6UYS7"/>
<proteinExistence type="predicted"/>
<feature type="region of interest" description="Disordered" evidence="1">
    <location>
        <begin position="616"/>
        <end position="636"/>
    </location>
</feature>
<feature type="region of interest" description="Disordered" evidence="1">
    <location>
        <begin position="299"/>
        <end position="340"/>
    </location>
</feature>
<feature type="compositionally biased region" description="Basic and acidic residues" evidence="1">
    <location>
        <begin position="304"/>
        <end position="315"/>
    </location>
</feature>
<dbReference type="Proteomes" id="UP000799440">
    <property type="component" value="Unassembled WGS sequence"/>
</dbReference>
<feature type="region of interest" description="Disordered" evidence="1">
    <location>
        <begin position="447"/>
        <end position="507"/>
    </location>
</feature>
<feature type="compositionally biased region" description="Low complexity" evidence="1">
    <location>
        <begin position="199"/>
        <end position="208"/>
    </location>
</feature>
<feature type="compositionally biased region" description="Low complexity" evidence="1">
    <location>
        <begin position="468"/>
        <end position="483"/>
    </location>
</feature>
<evidence type="ECO:0000313" key="3">
    <source>
        <dbReference type="Proteomes" id="UP000799440"/>
    </source>
</evidence>
<evidence type="ECO:0000313" key="2">
    <source>
        <dbReference type="EMBL" id="KAF2742624.1"/>
    </source>
</evidence>
<protein>
    <submittedName>
        <fullName evidence="2">Uncharacterized protein</fullName>
    </submittedName>
</protein>
<accession>A0A6A6UYS7</accession>
<keyword evidence="3" id="KW-1185">Reference proteome</keyword>
<feature type="compositionally biased region" description="Polar residues" evidence="1">
    <location>
        <begin position="55"/>
        <end position="77"/>
    </location>
</feature>
<dbReference type="OrthoDB" id="4716584at2759"/>
<reference evidence="2" key="1">
    <citation type="journal article" date="2020" name="Stud. Mycol.">
        <title>101 Dothideomycetes genomes: a test case for predicting lifestyles and emergence of pathogens.</title>
        <authorList>
            <person name="Haridas S."/>
            <person name="Albert R."/>
            <person name="Binder M."/>
            <person name="Bloem J."/>
            <person name="Labutti K."/>
            <person name="Salamov A."/>
            <person name="Andreopoulos B."/>
            <person name="Baker S."/>
            <person name="Barry K."/>
            <person name="Bills G."/>
            <person name="Bluhm B."/>
            <person name="Cannon C."/>
            <person name="Castanera R."/>
            <person name="Culley D."/>
            <person name="Daum C."/>
            <person name="Ezra D."/>
            <person name="Gonzalez J."/>
            <person name="Henrissat B."/>
            <person name="Kuo A."/>
            <person name="Liang C."/>
            <person name="Lipzen A."/>
            <person name="Lutzoni F."/>
            <person name="Magnuson J."/>
            <person name="Mondo S."/>
            <person name="Nolan M."/>
            <person name="Ohm R."/>
            <person name="Pangilinan J."/>
            <person name="Park H.-J."/>
            <person name="Ramirez L."/>
            <person name="Alfaro M."/>
            <person name="Sun H."/>
            <person name="Tritt A."/>
            <person name="Yoshinaga Y."/>
            <person name="Zwiers L.-H."/>
            <person name="Turgeon B."/>
            <person name="Goodwin S."/>
            <person name="Spatafora J."/>
            <person name="Crous P."/>
            <person name="Grigoriev I."/>
        </authorList>
    </citation>
    <scope>NUCLEOTIDE SEQUENCE</scope>
    <source>
        <strain evidence="2">CBS 119925</strain>
    </source>
</reference>
<name>A0A6A6UYS7_9PLEO</name>